<dbReference type="Pfam" id="PF18912">
    <property type="entry name" value="DZR_2"/>
    <property type="match status" value="1"/>
</dbReference>
<dbReference type="CDD" id="cd06223">
    <property type="entry name" value="PRTases_typeI"/>
    <property type="match status" value="1"/>
</dbReference>
<name>A0A8J6T2D3_9DELT</name>
<evidence type="ECO:0000313" key="5">
    <source>
        <dbReference type="Proteomes" id="UP000650524"/>
    </source>
</evidence>
<dbReference type="Proteomes" id="UP000650524">
    <property type="component" value="Unassembled WGS sequence"/>
</dbReference>
<protein>
    <submittedName>
        <fullName evidence="4">ComF family protein</fullName>
    </submittedName>
</protein>
<dbReference type="EMBL" id="JACNJD010000154">
    <property type="protein sequence ID" value="MBC8176690.1"/>
    <property type="molecule type" value="Genomic_DNA"/>
</dbReference>
<organism evidence="4 5">
    <name type="scientific">Candidatus Desulfacyla euxinica</name>
    <dbReference type="NCBI Taxonomy" id="2841693"/>
    <lineage>
        <taxon>Bacteria</taxon>
        <taxon>Deltaproteobacteria</taxon>
        <taxon>Candidatus Desulfacyla</taxon>
    </lineage>
</organism>
<dbReference type="PANTHER" id="PTHR47505">
    <property type="entry name" value="DNA UTILIZATION PROTEIN YHGH"/>
    <property type="match status" value="1"/>
</dbReference>
<accession>A0A8J6T2D3</accession>
<dbReference type="InterPro" id="IPR000836">
    <property type="entry name" value="PRTase_dom"/>
</dbReference>
<reference evidence="4 5" key="1">
    <citation type="submission" date="2020-08" db="EMBL/GenBank/DDBJ databases">
        <title>Bridging the membrane lipid divide: bacteria of the FCB group superphylum have the potential to synthesize archaeal ether lipids.</title>
        <authorList>
            <person name="Villanueva L."/>
            <person name="Von Meijenfeldt F.A.B."/>
            <person name="Westbye A.B."/>
            <person name="Yadav S."/>
            <person name="Hopmans E.C."/>
            <person name="Dutilh B.E."/>
            <person name="Sinninghe Damste J.S."/>
        </authorList>
    </citation>
    <scope>NUCLEOTIDE SEQUENCE [LARGE SCALE GENOMIC DNA]</scope>
    <source>
        <strain evidence="4">NIOZ-UU27</strain>
    </source>
</reference>
<dbReference type="SUPFAM" id="SSF53271">
    <property type="entry name" value="PRTase-like"/>
    <property type="match status" value="1"/>
</dbReference>
<proteinExistence type="inferred from homology"/>
<feature type="domain" description="Phosphoribosyltransferase" evidence="2">
    <location>
        <begin position="150"/>
        <end position="242"/>
    </location>
</feature>
<evidence type="ECO:0000313" key="4">
    <source>
        <dbReference type="EMBL" id="MBC8176690.1"/>
    </source>
</evidence>
<gene>
    <name evidence="4" type="ORF">H8E19_04730</name>
</gene>
<dbReference type="AlphaFoldDB" id="A0A8J6T2D3"/>
<dbReference type="Gene3D" id="3.40.50.2020">
    <property type="match status" value="1"/>
</dbReference>
<comment type="similarity">
    <text evidence="1">Belongs to the ComF/GntX family.</text>
</comment>
<evidence type="ECO:0000259" key="2">
    <source>
        <dbReference type="Pfam" id="PF00156"/>
    </source>
</evidence>
<dbReference type="InterPro" id="IPR044005">
    <property type="entry name" value="DZR_2"/>
</dbReference>
<feature type="domain" description="Double zinc ribbon" evidence="3">
    <location>
        <begin position="8"/>
        <end position="74"/>
    </location>
</feature>
<evidence type="ECO:0000259" key="3">
    <source>
        <dbReference type="Pfam" id="PF18912"/>
    </source>
</evidence>
<dbReference type="InterPro" id="IPR029057">
    <property type="entry name" value="PRTase-like"/>
</dbReference>
<dbReference type="InterPro" id="IPR051910">
    <property type="entry name" value="ComF/GntX_DNA_util-trans"/>
</dbReference>
<dbReference type="PANTHER" id="PTHR47505:SF1">
    <property type="entry name" value="DNA UTILIZATION PROTEIN YHGH"/>
    <property type="match status" value="1"/>
</dbReference>
<dbReference type="Pfam" id="PF00156">
    <property type="entry name" value="Pribosyltran"/>
    <property type="match status" value="1"/>
</dbReference>
<evidence type="ECO:0000256" key="1">
    <source>
        <dbReference type="ARBA" id="ARBA00008007"/>
    </source>
</evidence>
<comment type="caution">
    <text evidence="4">The sequence shown here is derived from an EMBL/GenBank/DDBJ whole genome shotgun (WGS) entry which is preliminary data.</text>
</comment>
<sequence>MKLIRGLADIIYPPRCAICKQFLWKGPLINEDNSLSLCQTCIADFRHISSPLCPICGVPFPSEIKEDHPCEDCLRKRPFFDTAVAPYSYEGPILEAIHRLKYGAKSFLAGSLGPLLSRFTEERIKESGHLLTMPVPLHPKRVRERGFNQSLLLARHVAKGLKSDLDFLSLKRVRYTLPQTRLAKKERQRNVRGAFQLKNRDAVKGKTILLVDDVVTTGNTMNECARVLKKGGSGKVFCVSLARAVR</sequence>